<sequence length="321" mass="34397">MDSELTELDDWVGTLEELQLGLERKCPSAATAAAAVTTSNRLKPKSSYSGPHHLTRATPASSPSPWRVAQILDSPTPPPLPPGRGARLSPPGPPQSPPERPPRSRCDESPRHASEACQTNSFTQSIRASFNPLSCQDATVEEHFLTLREATAENDLNCLLRHLEEVENTMRQLEQDDGGFTRRYSLASSSTTDPNTGCNPSPAPDTPEQLHVAPEPPPPPAERNGDTAVGGEVSSDQQGTLQLSTKPALPPRRFYRRTPSPQNTDYELTDEVSTAAFLSSTPDLNGSLNPSVASASPSPAPARVVPHDGGLIDNTTVSKNH</sequence>
<dbReference type="AlphaFoldDB" id="A0A158QWC5"/>
<dbReference type="EMBL" id="UXSR01005879">
    <property type="protein sequence ID" value="VDD83886.1"/>
    <property type="molecule type" value="Genomic_DNA"/>
</dbReference>
<organism evidence="2 3">
    <name type="scientific">Mesocestoides corti</name>
    <name type="common">Flatworm</name>
    <dbReference type="NCBI Taxonomy" id="53468"/>
    <lineage>
        <taxon>Eukaryota</taxon>
        <taxon>Metazoa</taxon>
        <taxon>Spiralia</taxon>
        <taxon>Lophotrochozoa</taxon>
        <taxon>Platyhelminthes</taxon>
        <taxon>Cestoda</taxon>
        <taxon>Eucestoda</taxon>
        <taxon>Cyclophyllidea</taxon>
        <taxon>Mesocestoididae</taxon>
        <taxon>Mesocestoides</taxon>
    </lineage>
</organism>
<feature type="compositionally biased region" description="Polar residues" evidence="1">
    <location>
        <begin position="234"/>
        <end position="245"/>
    </location>
</feature>
<feature type="region of interest" description="Disordered" evidence="1">
    <location>
        <begin position="172"/>
        <end position="266"/>
    </location>
</feature>
<evidence type="ECO:0000313" key="3">
    <source>
        <dbReference type="Proteomes" id="UP000267029"/>
    </source>
</evidence>
<keyword evidence="3" id="KW-1185">Reference proteome</keyword>
<name>A0A158QWC5_MESCO</name>
<accession>A0A158QWC5</accession>
<reference evidence="2 3" key="1">
    <citation type="submission" date="2018-10" db="EMBL/GenBank/DDBJ databases">
        <authorList>
            <consortium name="Pathogen Informatics"/>
        </authorList>
    </citation>
    <scope>NUCLEOTIDE SEQUENCE [LARGE SCALE GENOMIC DNA]</scope>
</reference>
<dbReference type="Proteomes" id="UP000267029">
    <property type="component" value="Unassembled WGS sequence"/>
</dbReference>
<feature type="compositionally biased region" description="Low complexity" evidence="1">
    <location>
        <begin position="290"/>
        <end position="304"/>
    </location>
</feature>
<dbReference type="OrthoDB" id="6235964at2759"/>
<evidence type="ECO:0000313" key="2">
    <source>
        <dbReference type="EMBL" id="VDD83886.1"/>
    </source>
</evidence>
<feature type="region of interest" description="Disordered" evidence="1">
    <location>
        <begin position="280"/>
        <end position="321"/>
    </location>
</feature>
<feature type="compositionally biased region" description="Polar residues" evidence="1">
    <location>
        <begin position="280"/>
        <end position="289"/>
    </location>
</feature>
<proteinExistence type="predicted"/>
<dbReference type="STRING" id="53468.A0A158QWC5"/>
<feature type="region of interest" description="Disordered" evidence="1">
    <location>
        <begin position="35"/>
        <end position="113"/>
    </location>
</feature>
<feature type="compositionally biased region" description="Pro residues" evidence="1">
    <location>
        <begin position="90"/>
        <end position="99"/>
    </location>
</feature>
<evidence type="ECO:0000256" key="1">
    <source>
        <dbReference type="SAM" id="MobiDB-lite"/>
    </source>
</evidence>
<feature type="compositionally biased region" description="Basic and acidic residues" evidence="1">
    <location>
        <begin position="100"/>
        <end position="113"/>
    </location>
</feature>
<feature type="compositionally biased region" description="Polar residues" evidence="1">
    <location>
        <begin position="186"/>
        <end position="199"/>
    </location>
</feature>
<gene>
    <name evidence="2" type="ORF">MCOS_LOCUS9889</name>
</gene>
<protein>
    <submittedName>
        <fullName evidence="2">Uncharacterized protein</fullName>
    </submittedName>
</protein>